<keyword evidence="1" id="KW-1133">Transmembrane helix</keyword>
<reference evidence="4" key="1">
    <citation type="submission" date="2015-07" db="EMBL/GenBank/DDBJ databases">
        <authorList>
            <person name="Moine D."/>
            <person name="Kassam M."/>
        </authorList>
    </citation>
    <scope>NUCLEOTIDE SEQUENCE [LARGE SCALE GENOMIC DNA]</scope>
    <source>
        <strain evidence="4">NCTC 9529</strain>
    </source>
</reference>
<accession>A0AAC8VPX7</accession>
<evidence type="ECO:0000313" key="2">
    <source>
        <dbReference type="EMBL" id="ALB54882.1"/>
    </source>
</evidence>
<name>A0AAC8VPX7_9ENTR</name>
<dbReference type="Pfam" id="PF16083">
    <property type="entry name" value="Phage_holin_3_3"/>
    <property type="match status" value="1"/>
</dbReference>
<reference evidence="3 5" key="4">
    <citation type="submission" date="2018-06" db="EMBL/GenBank/DDBJ databases">
        <authorList>
            <consortium name="Pathogen Informatics"/>
            <person name="Doyle S."/>
        </authorList>
    </citation>
    <scope>NUCLEOTIDE SEQUENCE [LARGE SCALE GENOMIC DNA]</scope>
    <source>
        <strain evidence="5">NCTC 9529</strain>
        <strain evidence="3">NCTC9529</strain>
    </source>
</reference>
<evidence type="ECO:0000313" key="4">
    <source>
        <dbReference type="Proteomes" id="UP000061974"/>
    </source>
</evidence>
<feature type="transmembrane region" description="Helical" evidence="1">
    <location>
        <begin position="43"/>
        <end position="65"/>
    </location>
</feature>
<evidence type="ECO:0000256" key="1">
    <source>
        <dbReference type="SAM" id="Phobius"/>
    </source>
</evidence>
<evidence type="ECO:0000313" key="3">
    <source>
        <dbReference type="EMBL" id="STD07233.1"/>
    </source>
</evidence>
<proteinExistence type="predicted"/>
<keyword evidence="1" id="KW-0812">Transmembrane</keyword>
<dbReference type="EMBL" id="UFYH01000001">
    <property type="protein sequence ID" value="STD07233.1"/>
    <property type="molecule type" value="Genomic_DNA"/>
</dbReference>
<dbReference type="RefSeq" id="WP_012815662.1">
    <property type="nucleotide sequence ID" value="NZ_AJKW01000009.1"/>
</dbReference>
<protein>
    <submittedName>
        <fullName evidence="2">Holin</fullName>
    </submittedName>
</protein>
<reference evidence="2 4" key="3">
    <citation type="journal article" date="2016" name="Genome Announc.">
        <title>Fully Closed Genome Sequences of Five Type Strains of the Genus Cronobacter and One Cronobacter sakazakii Strain.</title>
        <authorList>
            <person name="Moine D."/>
            <person name="Kassam M."/>
            <person name="Baert L."/>
            <person name="Tang Y."/>
            <person name="Barretto C."/>
            <person name="Ngom Bru C."/>
            <person name="Klijn A."/>
            <person name="Descombes P."/>
        </authorList>
    </citation>
    <scope>NUCLEOTIDE SEQUENCE [LARGE SCALE GENOMIC DNA]</scope>
    <source>
        <strain evidence="2 4">NCTC 9529</strain>
    </source>
</reference>
<gene>
    <name evidence="2" type="ORF">AFK65_09480</name>
    <name evidence="3" type="ORF">NCTC9529_01942</name>
</gene>
<reference evidence="4" key="2">
    <citation type="submission" date="2015-09" db="EMBL/GenBank/DDBJ databases">
        <title>Cronobacter genome sequencing and assembly.</title>
        <authorList>
            <person name="Descombes P."/>
            <person name="Baert L."/>
            <person name="Ngom-Bru C."/>
            <person name="Barretto C."/>
        </authorList>
    </citation>
    <scope>NUCLEOTIDE SEQUENCE [LARGE SCALE GENOMIC DNA]</scope>
    <source>
        <strain evidence="4">NCTC 9529</strain>
    </source>
</reference>
<dbReference type="GeneID" id="92807242"/>
<organism evidence="2 4">
    <name type="scientific">Cronobacter universalis NCTC 9529</name>
    <dbReference type="NCBI Taxonomy" id="1074000"/>
    <lineage>
        <taxon>Bacteria</taxon>
        <taxon>Pseudomonadati</taxon>
        <taxon>Pseudomonadota</taxon>
        <taxon>Gammaproteobacteria</taxon>
        <taxon>Enterobacterales</taxon>
        <taxon>Enterobacteriaceae</taxon>
        <taxon>Cronobacter</taxon>
    </lineage>
</organism>
<dbReference type="InterPro" id="IPR032126">
    <property type="entry name" value="LydA_holin"/>
</dbReference>
<dbReference type="AlphaFoldDB" id="A0AAC8VPX7"/>
<keyword evidence="1" id="KW-0472">Membrane</keyword>
<dbReference type="Proteomes" id="UP000061974">
    <property type="component" value="Chromosome"/>
</dbReference>
<keyword evidence="5" id="KW-1185">Reference proteome</keyword>
<evidence type="ECO:0000313" key="5">
    <source>
        <dbReference type="Proteomes" id="UP000254849"/>
    </source>
</evidence>
<feature type="transmembrane region" description="Helical" evidence="1">
    <location>
        <begin position="12"/>
        <end position="31"/>
    </location>
</feature>
<sequence length="106" mass="11674">MKMPYKSDPNIWSILIAFGMTLVGAIASYSFKVLNGESFSWRTMCLQLIVSIFAGLIMTMIAIHYNWPQEVMGGVCGMAGWSGSSLIKALENRFLNKASGKEVSND</sequence>
<dbReference type="Proteomes" id="UP000254849">
    <property type="component" value="Unassembled WGS sequence"/>
</dbReference>
<dbReference type="EMBL" id="CP012257">
    <property type="protein sequence ID" value="ALB54882.1"/>
    <property type="molecule type" value="Genomic_DNA"/>
</dbReference>
<dbReference type="KEGG" id="cui:AFK65_09480"/>